<name>A0A655DK04_SALET</name>
<accession>A0A655DK04</accession>
<dbReference type="EMBL" id="CQPD01000008">
    <property type="protein sequence ID" value="CNT82219.1"/>
    <property type="molecule type" value="Genomic_DNA"/>
</dbReference>
<reference evidence="3 4" key="1">
    <citation type="submission" date="2015-03" db="EMBL/GenBank/DDBJ databases">
        <authorList>
            <consortium name="Pathogen Informatics"/>
        </authorList>
    </citation>
    <scope>NUCLEOTIDE SEQUENCE [LARGE SCALE GENOMIC DNA]</scope>
    <source>
        <strain evidence="2 3">A1104</strain>
        <strain evidence="1 4">D4891</strain>
    </source>
</reference>
<evidence type="ECO:0000313" key="3">
    <source>
        <dbReference type="Proteomes" id="UP000041314"/>
    </source>
</evidence>
<gene>
    <name evidence="2" type="ORF">ERS008198_03433</name>
    <name evidence="1" type="ORF">ERS008207_01061</name>
</gene>
<evidence type="ECO:0000313" key="2">
    <source>
        <dbReference type="EMBL" id="CNU72915.1"/>
    </source>
</evidence>
<dbReference type="Proteomes" id="UP000041314">
    <property type="component" value="Unassembled WGS sequence"/>
</dbReference>
<sequence length="52" mass="5761">MVANIAADGDQAINQRRKSAKGNKGLFLRKTQLFNEKDRQDALDAVIAKSFP</sequence>
<dbReference type="AlphaFoldDB" id="A0A655DK04"/>
<proteinExistence type="predicted"/>
<dbReference type="Proteomes" id="UP000042394">
    <property type="component" value="Unassembled WGS sequence"/>
</dbReference>
<dbReference type="EMBL" id="CQPA01000032">
    <property type="protein sequence ID" value="CNU72915.1"/>
    <property type="molecule type" value="Genomic_DNA"/>
</dbReference>
<protein>
    <submittedName>
        <fullName evidence="2">Uncharacterized protein</fullName>
    </submittedName>
</protein>
<evidence type="ECO:0000313" key="1">
    <source>
        <dbReference type="EMBL" id="CNT82219.1"/>
    </source>
</evidence>
<organism evidence="2 3">
    <name type="scientific">Salmonella enterica subsp. enterica serovar Bovismorbificans</name>
    <dbReference type="NCBI Taxonomy" id="58097"/>
    <lineage>
        <taxon>Bacteria</taxon>
        <taxon>Pseudomonadati</taxon>
        <taxon>Pseudomonadota</taxon>
        <taxon>Gammaproteobacteria</taxon>
        <taxon>Enterobacterales</taxon>
        <taxon>Enterobacteriaceae</taxon>
        <taxon>Salmonella</taxon>
    </lineage>
</organism>
<evidence type="ECO:0000313" key="4">
    <source>
        <dbReference type="Proteomes" id="UP000042394"/>
    </source>
</evidence>